<dbReference type="EC" id="6.1.1.23" evidence="7"/>
<dbReference type="RefSeq" id="WP_014815600.1">
    <property type="nucleotide sequence ID" value="NC_018027.1"/>
</dbReference>
<dbReference type="Pfam" id="PF01336">
    <property type="entry name" value="tRNA_anti-codon"/>
    <property type="match status" value="1"/>
</dbReference>
<keyword evidence="4 7" id="KW-0067">ATP-binding</keyword>
<dbReference type="InterPro" id="IPR047090">
    <property type="entry name" value="AspRS_core"/>
</dbReference>
<dbReference type="Pfam" id="PF00152">
    <property type="entry name" value="tRNA-synt_2"/>
    <property type="match status" value="1"/>
</dbReference>
<dbReference type="CDD" id="cd00777">
    <property type="entry name" value="AspRS_core"/>
    <property type="match status" value="1"/>
</dbReference>
<dbReference type="InterPro" id="IPR004365">
    <property type="entry name" value="NA-bd_OB_tRNA"/>
</dbReference>
<keyword evidence="5 7" id="KW-0648">Protein biosynthesis</keyword>
<comment type="subcellular location">
    <subcellularLocation>
        <location evidence="7">Cytoplasm</location>
    </subcellularLocation>
</comment>
<sequence>MLRTRTAGSLRAADAGQTVTLAGWVARRRDHGGVIFIDLRDASGVSQVVFREGLEEGQVLAAAHRLRAEFCVAVTGVVEIRPEGNANPEIATGDVEVNATALTVLGESAPLPFQLDENAGEEARLKYRYLDLRREGPGSAIRLRSKANAAARAVLAAHDFVEIETPTLTRSTPEGARDFLVPARLQPGSFYALPQSPQLFKQLLMVAGMERYYQIARCYRDEDFRADRQPEFTQLDMEMSFVDADDVIAVSEEVLRALWALVGYDLPLPLPRISYADAMRRFGTDKPDLRFGLELVECTDYFSDTPFRVFQAPYVGAVVMPGGASQPRRTLDGWQEFAKQRGHKGLAYVLVGEDGELTGPVAKNLSDTERDGLAAHVGANPGDCVFFAAGTPKGARALLGATRIEIAKRLDMIDPGAWAFTWVVDWPLFEPADEATASGDVAVGSGAWTAAHHAFTAPTPESEATFDTDPGSAMADAYDIVCNGNEIGGGSIRIHRRDVQERVFAMMGIDHDEARDKFGFLLDAFTFGAPPHGGIAFGWDRITALLAGVDSIREVIAFPKSGGGVDPLTDAPAPITAQQRKESGIDAKPEPK</sequence>
<feature type="binding site" evidence="7">
    <location>
        <position position="174"/>
    </location>
    <ligand>
        <name>L-aspartate</name>
        <dbReference type="ChEBI" id="CHEBI:29991"/>
    </ligand>
</feature>
<dbReference type="InterPro" id="IPR006195">
    <property type="entry name" value="aa-tRNA-synth_II"/>
</dbReference>
<dbReference type="Proteomes" id="UP000006057">
    <property type="component" value="Chromosome"/>
</dbReference>
<feature type="compositionally biased region" description="Basic and acidic residues" evidence="8">
    <location>
        <begin position="579"/>
        <end position="592"/>
    </location>
</feature>
<dbReference type="GO" id="GO:0006422">
    <property type="term" value="P:aspartyl-tRNA aminoacylation"/>
    <property type="evidence" value="ECO:0007669"/>
    <property type="project" value="UniProtKB-UniRule"/>
</dbReference>
<dbReference type="InterPro" id="IPR029351">
    <property type="entry name" value="GAD_dom"/>
</dbReference>
<evidence type="ECO:0000313" key="11">
    <source>
        <dbReference type="Proteomes" id="UP000006057"/>
    </source>
</evidence>
<evidence type="ECO:0000256" key="4">
    <source>
        <dbReference type="ARBA" id="ARBA00022840"/>
    </source>
</evidence>
<feature type="binding site" evidence="7">
    <location>
        <position position="229"/>
    </location>
    <ligand>
        <name>ATP</name>
        <dbReference type="ChEBI" id="CHEBI:30616"/>
    </ligand>
</feature>
<evidence type="ECO:0000256" key="5">
    <source>
        <dbReference type="ARBA" id="ARBA00022917"/>
    </source>
</evidence>
<dbReference type="PATRIC" id="fig|710421.3.peg.2342"/>
<dbReference type="InterPro" id="IPR012340">
    <property type="entry name" value="NA-bd_OB-fold"/>
</dbReference>
<dbReference type="SUPFAM" id="SSF50249">
    <property type="entry name" value="Nucleic acid-binding proteins"/>
    <property type="match status" value="1"/>
</dbReference>
<evidence type="ECO:0000256" key="2">
    <source>
        <dbReference type="ARBA" id="ARBA00022598"/>
    </source>
</evidence>
<dbReference type="GO" id="GO:0004815">
    <property type="term" value="F:aspartate-tRNA ligase activity"/>
    <property type="evidence" value="ECO:0007669"/>
    <property type="project" value="UniProtKB-UniRule"/>
</dbReference>
<dbReference type="Pfam" id="PF02938">
    <property type="entry name" value="GAD"/>
    <property type="match status" value="1"/>
</dbReference>
<gene>
    <name evidence="7" type="primary">aspS</name>
    <name evidence="10" type="ordered locus">Mycch_2345</name>
</gene>
<dbReference type="CDD" id="cd04317">
    <property type="entry name" value="EcAspRS_like_N"/>
    <property type="match status" value="1"/>
</dbReference>
<proteinExistence type="inferred from homology"/>
<dbReference type="PROSITE" id="PS50862">
    <property type="entry name" value="AA_TRNA_LIGASE_II"/>
    <property type="match status" value="1"/>
</dbReference>
<evidence type="ECO:0000256" key="7">
    <source>
        <dbReference type="HAMAP-Rule" id="MF_00044"/>
    </source>
</evidence>
<accession>I4BIL3</accession>
<dbReference type="InterPro" id="IPR004115">
    <property type="entry name" value="GAD-like_sf"/>
</dbReference>
<evidence type="ECO:0000256" key="8">
    <source>
        <dbReference type="SAM" id="MobiDB-lite"/>
    </source>
</evidence>
<dbReference type="PRINTS" id="PR01042">
    <property type="entry name" value="TRNASYNTHASP"/>
</dbReference>
<dbReference type="PANTHER" id="PTHR22594:SF5">
    <property type="entry name" value="ASPARTATE--TRNA LIGASE, MITOCHONDRIAL"/>
    <property type="match status" value="1"/>
</dbReference>
<evidence type="ECO:0000259" key="9">
    <source>
        <dbReference type="PROSITE" id="PS50862"/>
    </source>
</evidence>
<keyword evidence="7" id="KW-0963">Cytoplasm</keyword>
<feature type="binding site" evidence="7">
    <location>
        <begin position="538"/>
        <end position="541"/>
    </location>
    <ligand>
        <name>ATP</name>
        <dbReference type="ChEBI" id="CHEBI:30616"/>
    </ligand>
</feature>
<comment type="similarity">
    <text evidence="1 7">Belongs to the class-II aminoacyl-tRNA synthetase family. Type 1 subfamily.</text>
</comment>
<dbReference type="HOGENOM" id="CLU_014330_3_2_11"/>
<protein>
    <recommendedName>
        <fullName evidence="7">Aspartate--tRNA(Asp/Asn) ligase</fullName>
        <ecNumber evidence="7">6.1.1.23</ecNumber>
    </recommendedName>
    <alternativeName>
        <fullName evidence="7">Aspartyl-tRNA synthetase</fullName>
        <shortName evidence="7">AspRS</shortName>
    </alternativeName>
    <alternativeName>
        <fullName evidence="7">Non-discriminating aspartyl-tRNA synthetase</fullName>
        <shortName evidence="7">ND-AspRS</shortName>
    </alternativeName>
</protein>
<dbReference type="GO" id="GO:0050560">
    <property type="term" value="F:aspartate-tRNA(Asn) ligase activity"/>
    <property type="evidence" value="ECO:0007669"/>
    <property type="project" value="UniProtKB-EC"/>
</dbReference>
<organism evidence="10 11">
    <name type="scientific">Mycolicibacterium chubuense (strain NBB4)</name>
    <name type="common">Mycobacterium chubuense</name>
    <dbReference type="NCBI Taxonomy" id="710421"/>
    <lineage>
        <taxon>Bacteria</taxon>
        <taxon>Bacillati</taxon>
        <taxon>Actinomycetota</taxon>
        <taxon>Actinomycetes</taxon>
        <taxon>Mycobacteriales</taxon>
        <taxon>Mycobacteriaceae</taxon>
        <taxon>Mycolicibacterium</taxon>
    </lineage>
</organism>
<dbReference type="HAMAP" id="MF_00044">
    <property type="entry name" value="Asp_tRNA_synth_type1"/>
    <property type="match status" value="1"/>
</dbReference>
<feature type="site" description="Important for tRNA non-discrimination" evidence="7">
    <location>
        <position position="84"/>
    </location>
</feature>
<feature type="domain" description="Aminoacyl-transfer RNA synthetases class-II family profile" evidence="9">
    <location>
        <begin position="141"/>
        <end position="559"/>
    </location>
</feature>
<evidence type="ECO:0000256" key="1">
    <source>
        <dbReference type="ARBA" id="ARBA00006303"/>
    </source>
</evidence>
<keyword evidence="11" id="KW-1185">Reference proteome</keyword>
<dbReference type="Gene3D" id="3.30.930.10">
    <property type="entry name" value="Bira Bifunctional Protein, Domain 2"/>
    <property type="match status" value="1"/>
</dbReference>
<comment type="catalytic activity">
    <reaction evidence="7">
        <text>tRNA(Asx) + L-aspartate + ATP = L-aspartyl-tRNA(Asx) + AMP + diphosphate</text>
        <dbReference type="Rhea" id="RHEA:18349"/>
        <dbReference type="Rhea" id="RHEA-COMP:9710"/>
        <dbReference type="Rhea" id="RHEA-COMP:9711"/>
        <dbReference type="ChEBI" id="CHEBI:29991"/>
        <dbReference type="ChEBI" id="CHEBI:30616"/>
        <dbReference type="ChEBI" id="CHEBI:33019"/>
        <dbReference type="ChEBI" id="CHEBI:78442"/>
        <dbReference type="ChEBI" id="CHEBI:78516"/>
        <dbReference type="ChEBI" id="CHEBI:456215"/>
        <dbReference type="EC" id="6.1.1.23"/>
    </reaction>
</comment>
<keyword evidence="2 7" id="KW-0436">Ligase</keyword>
<dbReference type="InterPro" id="IPR047089">
    <property type="entry name" value="Asp-tRNA-ligase_1_N"/>
</dbReference>
<name>I4BIL3_MYCCN</name>
<feature type="binding site" evidence="7">
    <location>
        <begin position="220"/>
        <end position="222"/>
    </location>
    <ligand>
        <name>ATP</name>
        <dbReference type="ChEBI" id="CHEBI:30616"/>
    </ligand>
</feature>
<dbReference type="GO" id="GO:0005737">
    <property type="term" value="C:cytoplasm"/>
    <property type="evidence" value="ECO:0007669"/>
    <property type="project" value="UniProtKB-SubCell"/>
</dbReference>
<dbReference type="SUPFAM" id="SSF55261">
    <property type="entry name" value="GAD domain-like"/>
    <property type="match status" value="1"/>
</dbReference>
<comment type="function">
    <text evidence="7">Aspartyl-tRNA synthetase with relaxed tRNA specificity since it is able to aspartylate not only its cognate tRNA(Asp) but also tRNA(Asn). Reaction proceeds in two steps: L-aspartate is first activated by ATP to form Asp-AMP and then transferred to the acceptor end of tRNA(Asp/Asn).</text>
</comment>
<evidence type="ECO:0000313" key="10">
    <source>
        <dbReference type="EMBL" id="AFM17120.1"/>
    </source>
</evidence>
<feature type="binding site" evidence="7">
    <location>
        <position position="220"/>
    </location>
    <ligand>
        <name>L-aspartate</name>
        <dbReference type="ChEBI" id="CHEBI:29991"/>
    </ligand>
</feature>
<feature type="binding site" evidence="7">
    <location>
        <position position="452"/>
    </location>
    <ligand>
        <name>L-aspartate</name>
        <dbReference type="ChEBI" id="CHEBI:29991"/>
    </ligand>
</feature>
<evidence type="ECO:0000256" key="6">
    <source>
        <dbReference type="ARBA" id="ARBA00023146"/>
    </source>
</evidence>
<dbReference type="eggNOG" id="COG0173">
    <property type="taxonomic scope" value="Bacteria"/>
</dbReference>
<dbReference type="SUPFAM" id="SSF55681">
    <property type="entry name" value="Class II aaRS and biotin synthetases"/>
    <property type="match status" value="1"/>
</dbReference>
<feature type="region of interest" description="Disordered" evidence="8">
    <location>
        <begin position="562"/>
        <end position="592"/>
    </location>
</feature>
<keyword evidence="3 7" id="KW-0547">Nucleotide-binding</keyword>
<dbReference type="InterPro" id="IPR004364">
    <property type="entry name" value="Aa-tRNA-synt_II"/>
</dbReference>
<dbReference type="InterPro" id="IPR004524">
    <property type="entry name" value="Asp-tRNA-ligase_1"/>
</dbReference>
<dbReference type="GO" id="GO:0003676">
    <property type="term" value="F:nucleic acid binding"/>
    <property type="evidence" value="ECO:0007669"/>
    <property type="project" value="InterPro"/>
</dbReference>
<feature type="binding site" evidence="7">
    <location>
        <position position="493"/>
    </location>
    <ligand>
        <name>L-aspartate</name>
        <dbReference type="ChEBI" id="CHEBI:29991"/>
    </ligand>
</feature>
<comment type="subunit">
    <text evidence="7">Homodimer.</text>
</comment>
<dbReference type="EMBL" id="CP003053">
    <property type="protein sequence ID" value="AFM17120.1"/>
    <property type="molecule type" value="Genomic_DNA"/>
</dbReference>
<dbReference type="Gene3D" id="3.30.1360.30">
    <property type="entry name" value="GAD-like domain"/>
    <property type="match status" value="1"/>
</dbReference>
<dbReference type="STRING" id="710421.Mycch_2345"/>
<dbReference type="InterPro" id="IPR002312">
    <property type="entry name" value="Asp/Asn-tRNA-synth_IIb"/>
</dbReference>
<dbReference type="InterPro" id="IPR045864">
    <property type="entry name" value="aa-tRNA-synth_II/BPL/LPL"/>
</dbReference>
<dbReference type="OrthoDB" id="9802326at2"/>
<keyword evidence="6 7" id="KW-0030">Aminoacyl-tRNA synthetase</keyword>
<feature type="region of interest" description="Aspartate" evidence="7">
    <location>
        <begin position="198"/>
        <end position="201"/>
    </location>
</feature>
<dbReference type="NCBIfam" id="NF001750">
    <property type="entry name" value="PRK00476.1"/>
    <property type="match status" value="1"/>
</dbReference>
<dbReference type="PANTHER" id="PTHR22594">
    <property type="entry name" value="ASPARTYL/LYSYL-TRNA SYNTHETASE"/>
    <property type="match status" value="1"/>
</dbReference>
<evidence type="ECO:0000256" key="3">
    <source>
        <dbReference type="ARBA" id="ARBA00022741"/>
    </source>
</evidence>
<reference evidence="10 11" key="1">
    <citation type="submission" date="2012-06" db="EMBL/GenBank/DDBJ databases">
        <title>Complete sequence of chromosome of Mycobacterium chubuense NBB4.</title>
        <authorList>
            <consortium name="US DOE Joint Genome Institute"/>
            <person name="Lucas S."/>
            <person name="Han J."/>
            <person name="Lapidus A."/>
            <person name="Cheng J.-F."/>
            <person name="Goodwin L."/>
            <person name="Pitluck S."/>
            <person name="Peters L."/>
            <person name="Mikhailova N."/>
            <person name="Teshima H."/>
            <person name="Detter J.C."/>
            <person name="Han C."/>
            <person name="Tapia R."/>
            <person name="Land M."/>
            <person name="Hauser L."/>
            <person name="Kyrpides N."/>
            <person name="Ivanova N."/>
            <person name="Pagani I."/>
            <person name="Mattes T."/>
            <person name="Holmes A."/>
            <person name="Rutledge P."/>
            <person name="Paulsen I."/>
            <person name="Coleman N."/>
            <person name="Woyke T."/>
        </authorList>
    </citation>
    <scope>NUCLEOTIDE SEQUENCE [LARGE SCALE GENOMIC DNA]</scope>
    <source>
        <strain evidence="10 11">NBB4</strain>
    </source>
</reference>
<feature type="binding site" evidence="7">
    <location>
        <position position="486"/>
    </location>
    <ligand>
        <name>ATP</name>
        <dbReference type="ChEBI" id="CHEBI:30616"/>
    </ligand>
</feature>
<dbReference type="AlphaFoldDB" id="I4BIL3"/>
<dbReference type="KEGG" id="mcb:Mycch_2345"/>
<dbReference type="NCBIfam" id="TIGR00459">
    <property type="entry name" value="aspS_bact"/>
    <property type="match status" value="1"/>
</dbReference>
<dbReference type="Gene3D" id="2.40.50.140">
    <property type="entry name" value="Nucleic acid-binding proteins"/>
    <property type="match status" value="1"/>
</dbReference>
<dbReference type="GO" id="GO:0005524">
    <property type="term" value="F:ATP binding"/>
    <property type="evidence" value="ECO:0007669"/>
    <property type="project" value="UniProtKB-UniRule"/>
</dbReference>
<feature type="site" description="Important for tRNA non-discrimination" evidence="7">
    <location>
        <position position="31"/>
    </location>
</feature>